<comment type="subcellular location">
    <subcellularLocation>
        <location evidence="1">Membrane</location>
        <topology evidence="1">Multi-pass membrane protein</topology>
    </subcellularLocation>
</comment>
<evidence type="ECO:0000256" key="2">
    <source>
        <dbReference type="ARBA" id="ARBA00022692"/>
    </source>
</evidence>
<keyword evidence="3 5" id="KW-1133">Transmembrane helix</keyword>
<dbReference type="Pfam" id="PF03595">
    <property type="entry name" value="SLAC1"/>
    <property type="match status" value="1"/>
</dbReference>
<dbReference type="PANTHER" id="PTHR37955:SF1">
    <property type="entry name" value="DEP DOMAIN-CONTAINING PROTEIN"/>
    <property type="match status" value="1"/>
</dbReference>
<feature type="transmembrane region" description="Helical" evidence="5">
    <location>
        <begin position="243"/>
        <end position="263"/>
    </location>
</feature>
<dbReference type="Gene3D" id="1.50.10.150">
    <property type="entry name" value="Voltage-dependent anion channel"/>
    <property type="match status" value="1"/>
</dbReference>
<dbReference type="PANTHER" id="PTHR37955">
    <property type="entry name" value="TELLURITE RESISTANCE PROTEIN TEHA"/>
    <property type="match status" value="1"/>
</dbReference>
<dbReference type="InterPro" id="IPR038665">
    <property type="entry name" value="Voltage-dep_anion_channel_sf"/>
</dbReference>
<proteinExistence type="predicted"/>
<sequence length="306" mass="33378">MFAIPLGITGLGGAWQAARLTLQAPAWPAEVFYGISAAVWSVLLAWYLAKSFRSKFNGHFDKELRHPGTGPSASFIPLVGILLSSHYTEYNKAFWSALCLFFIVALTLLGARLLVHWLTGGVTLEWVHPGYLLPVAAGPFIASIGFSTMGWPQAAIAAWGTAGFFWLMIGTVVTVRFMAGIEMPDDLKPVLAGYMAAPATACVAWIVIRPDGSGIIQLGLTGILFMMILMQVLLIPQYSRLQFALTFWIFTFPVSTSASYGIRWFGTLGVAGSEVISWVLLGLATAFVLGIGMRTLVHVFRARRRR</sequence>
<dbReference type="Proteomes" id="UP000065151">
    <property type="component" value="Chromosome"/>
</dbReference>
<keyword evidence="4 5" id="KW-0472">Membrane</keyword>
<dbReference type="AlphaFoldDB" id="A0A0U3PE14"/>
<accession>A0A0U3PE14</accession>
<reference evidence="6 7" key="1">
    <citation type="submission" date="2015-12" db="EMBL/GenBank/DDBJ databases">
        <authorList>
            <person name="Shamseldin A."/>
            <person name="Moawad H."/>
            <person name="Abd El-Rahim W.M."/>
            <person name="Sadowsky M.J."/>
        </authorList>
    </citation>
    <scope>NUCLEOTIDE SEQUENCE [LARGE SCALE GENOMIC DNA]</scope>
    <source>
        <strain evidence="6 7">Ar51</strain>
    </source>
</reference>
<dbReference type="GO" id="GO:0046583">
    <property type="term" value="F:monoatomic cation efflux transmembrane transporter activity"/>
    <property type="evidence" value="ECO:0007669"/>
    <property type="project" value="TreeGrafter"/>
</dbReference>
<dbReference type="KEGG" id="psul:AU252_04965"/>
<evidence type="ECO:0000256" key="3">
    <source>
        <dbReference type="ARBA" id="ARBA00022989"/>
    </source>
</evidence>
<dbReference type="InterPro" id="IPR052951">
    <property type="entry name" value="Tellurite_res_ion_channel"/>
</dbReference>
<organism evidence="6">
    <name type="scientific">Pseudarthrobacter sulfonivorans</name>
    <dbReference type="NCBI Taxonomy" id="121292"/>
    <lineage>
        <taxon>Bacteria</taxon>
        <taxon>Bacillati</taxon>
        <taxon>Actinomycetota</taxon>
        <taxon>Actinomycetes</taxon>
        <taxon>Micrococcales</taxon>
        <taxon>Micrococcaceae</taxon>
        <taxon>Pseudarthrobacter</taxon>
    </lineage>
</organism>
<feature type="transmembrane region" description="Helical" evidence="5">
    <location>
        <begin position="191"/>
        <end position="208"/>
    </location>
</feature>
<feature type="transmembrane region" description="Helical" evidence="5">
    <location>
        <begin position="93"/>
        <end position="118"/>
    </location>
</feature>
<protein>
    <submittedName>
        <fullName evidence="6">TDT family transporter</fullName>
    </submittedName>
</protein>
<name>A0A0U3PE14_9MICC</name>
<feature type="transmembrane region" description="Helical" evidence="5">
    <location>
        <begin position="156"/>
        <end position="179"/>
    </location>
</feature>
<dbReference type="STRING" id="121292.AU252_04965"/>
<evidence type="ECO:0000313" key="7">
    <source>
        <dbReference type="Proteomes" id="UP000065151"/>
    </source>
</evidence>
<keyword evidence="2 5" id="KW-0812">Transmembrane</keyword>
<feature type="transmembrane region" description="Helical" evidence="5">
    <location>
        <begin position="275"/>
        <end position="297"/>
    </location>
</feature>
<dbReference type="CDD" id="cd09322">
    <property type="entry name" value="TDT_TehA_like"/>
    <property type="match status" value="1"/>
</dbReference>
<evidence type="ECO:0000256" key="4">
    <source>
        <dbReference type="ARBA" id="ARBA00023136"/>
    </source>
</evidence>
<dbReference type="EMBL" id="CP013747">
    <property type="protein sequence ID" value="ALV43760.1"/>
    <property type="molecule type" value="Genomic_DNA"/>
</dbReference>
<dbReference type="GO" id="GO:0005886">
    <property type="term" value="C:plasma membrane"/>
    <property type="evidence" value="ECO:0007669"/>
    <property type="project" value="TreeGrafter"/>
</dbReference>
<evidence type="ECO:0000313" key="6">
    <source>
        <dbReference type="EMBL" id="ALV43760.1"/>
    </source>
</evidence>
<feature type="transmembrane region" description="Helical" evidence="5">
    <location>
        <begin position="214"/>
        <end position="236"/>
    </location>
</feature>
<evidence type="ECO:0000256" key="5">
    <source>
        <dbReference type="SAM" id="Phobius"/>
    </source>
</evidence>
<evidence type="ECO:0000256" key="1">
    <source>
        <dbReference type="ARBA" id="ARBA00004141"/>
    </source>
</evidence>
<dbReference type="InterPro" id="IPR004695">
    <property type="entry name" value="SLAC1/Mae1/Ssu1/TehA"/>
</dbReference>
<feature type="transmembrane region" description="Helical" evidence="5">
    <location>
        <begin position="31"/>
        <end position="49"/>
    </location>
</feature>
<gene>
    <name evidence="6" type="ORF">AU252_04965</name>
</gene>